<dbReference type="GO" id="GO:0050660">
    <property type="term" value="F:flavin adenine dinucleotide binding"/>
    <property type="evidence" value="ECO:0007669"/>
    <property type="project" value="InterPro"/>
</dbReference>
<dbReference type="Gene3D" id="3.50.50.60">
    <property type="entry name" value="FAD/NAD(P)-binding domain"/>
    <property type="match status" value="1"/>
</dbReference>
<evidence type="ECO:0000256" key="4">
    <source>
        <dbReference type="ARBA" id="ARBA00023002"/>
    </source>
</evidence>
<comment type="similarity">
    <text evidence="1">Belongs to the FMO family.</text>
</comment>
<keyword evidence="8" id="KW-1185">Reference proteome</keyword>
<feature type="domain" description="DUF6314" evidence="6">
    <location>
        <begin position="583"/>
        <end position="745"/>
    </location>
</feature>
<dbReference type="InterPro" id="IPR036188">
    <property type="entry name" value="FAD/NAD-bd_sf"/>
</dbReference>
<dbReference type="InterPro" id="IPR045632">
    <property type="entry name" value="DUF6314"/>
</dbReference>
<dbReference type="STRING" id="1849047.A0A3D8QSB5"/>
<dbReference type="InterPro" id="IPR050346">
    <property type="entry name" value="FMO-like"/>
</dbReference>
<evidence type="ECO:0000259" key="6">
    <source>
        <dbReference type="Pfam" id="PF19834"/>
    </source>
</evidence>
<dbReference type="GO" id="GO:0050661">
    <property type="term" value="F:NADP binding"/>
    <property type="evidence" value="ECO:0007669"/>
    <property type="project" value="InterPro"/>
</dbReference>
<keyword evidence="4" id="KW-0560">Oxidoreductase</keyword>
<protein>
    <recommendedName>
        <fullName evidence="6">DUF6314 domain-containing protein</fullName>
    </recommendedName>
</protein>
<dbReference type="Pfam" id="PF00743">
    <property type="entry name" value="FMO-like"/>
    <property type="match status" value="1"/>
</dbReference>
<dbReference type="GO" id="GO:0004499">
    <property type="term" value="F:N,N-dimethylaniline monooxygenase activity"/>
    <property type="evidence" value="ECO:0007669"/>
    <property type="project" value="InterPro"/>
</dbReference>
<dbReference type="Proteomes" id="UP000256645">
    <property type="component" value="Unassembled WGS sequence"/>
</dbReference>
<dbReference type="AlphaFoldDB" id="A0A3D8QSB5"/>
<dbReference type="OrthoDB" id="66881at2759"/>
<feature type="compositionally biased region" description="Polar residues" evidence="5">
    <location>
        <begin position="598"/>
        <end position="607"/>
    </location>
</feature>
<reference evidence="7 8" key="1">
    <citation type="journal article" date="2018" name="IMA Fungus">
        <title>IMA Genome-F 9: Draft genome sequence of Annulohypoxylon stygium, Aspergillus mulundensis, Berkeleyomyces basicola (syn. Thielaviopsis basicola), Ceratocystis smalleyi, two Cercospora beticola strains, Coleophoma cylindrospora, Fusarium fracticaudum, Phialophora cf. hyalina, and Morchella septimelata.</title>
        <authorList>
            <person name="Wingfield B.D."/>
            <person name="Bills G.F."/>
            <person name="Dong Y."/>
            <person name="Huang W."/>
            <person name="Nel W.J."/>
            <person name="Swalarsk-Parry B.S."/>
            <person name="Vaghefi N."/>
            <person name="Wilken P.M."/>
            <person name="An Z."/>
            <person name="de Beer Z.W."/>
            <person name="De Vos L."/>
            <person name="Chen L."/>
            <person name="Duong T.A."/>
            <person name="Gao Y."/>
            <person name="Hammerbacher A."/>
            <person name="Kikkert J.R."/>
            <person name="Li Y."/>
            <person name="Li H."/>
            <person name="Li K."/>
            <person name="Li Q."/>
            <person name="Liu X."/>
            <person name="Ma X."/>
            <person name="Naidoo K."/>
            <person name="Pethybridge S.J."/>
            <person name="Sun J."/>
            <person name="Steenkamp E.T."/>
            <person name="van der Nest M.A."/>
            <person name="van Wyk S."/>
            <person name="Wingfield M.J."/>
            <person name="Xiong C."/>
            <person name="Yue Q."/>
            <person name="Zhang X."/>
        </authorList>
    </citation>
    <scope>NUCLEOTIDE SEQUENCE [LARGE SCALE GENOMIC DNA]</scope>
    <source>
        <strain evidence="7 8">BP6252</strain>
    </source>
</reference>
<evidence type="ECO:0000256" key="5">
    <source>
        <dbReference type="SAM" id="MobiDB-lite"/>
    </source>
</evidence>
<proteinExistence type="inferred from homology"/>
<gene>
    <name evidence="7" type="ORF">BP6252_10367</name>
</gene>
<dbReference type="PANTHER" id="PTHR23023">
    <property type="entry name" value="DIMETHYLANILINE MONOOXYGENASE"/>
    <property type="match status" value="1"/>
</dbReference>
<dbReference type="InterPro" id="IPR020946">
    <property type="entry name" value="Flavin_mOase-like"/>
</dbReference>
<evidence type="ECO:0000256" key="2">
    <source>
        <dbReference type="ARBA" id="ARBA00022630"/>
    </source>
</evidence>
<accession>A0A3D8QSB5</accession>
<keyword evidence="3" id="KW-0274">FAD</keyword>
<evidence type="ECO:0000256" key="1">
    <source>
        <dbReference type="ARBA" id="ARBA00009183"/>
    </source>
</evidence>
<feature type="region of interest" description="Disordered" evidence="5">
    <location>
        <begin position="598"/>
        <end position="617"/>
    </location>
</feature>
<dbReference type="SUPFAM" id="SSF51905">
    <property type="entry name" value="FAD/NAD(P)-binding domain"/>
    <property type="match status" value="1"/>
</dbReference>
<organism evidence="7 8">
    <name type="scientific">Coleophoma cylindrospora</name>
    <dbReference type="NCBI Taxonomy" id="1849047"/>
    <lineage>
        <taxon>Eukaryota</taxon>
        <taxon>Fungi</taxon>
        <taxon>Dikarya</taxon>
        <taxon>Ascomycota</taxon>
        <taxon>Pezizomycotina</taxon>
        <taxon>Leotiomycetes</taxon>
        <taxon>Helotiales</taxon>
        <taxon>Dermateaceae</taxon>
        <taxon>Coleophoma</taxon>
    </lineage>
</organism>
<evidence type="ECO:0000313" key="8">
    <source>
        <dbReference type="Proteomes" id="UP000256645"/>
    </source>
</evidence>
<dbReference type="EMBL" id="PDLM01000012">
    <property type="protein sequence ID" value="RDW64716.1"/>
    <property type="molecule type" value="Genomic_DNA"/>
</dbReference>
<name>A0A3D8QSB5_9HELO</name>
<comment type="caution">
    <text evidence="7">The sequence shown here is derived from an EMBL/GenBank/DDBJ whole genome shotgun (WGS) entry which is preliminary data.</text>
</comment>
<evidence type="ECO:0000256" key="3">
    <source>
        <dbReference type="ARBA" id="ARBA00022827"/>
    </source>
</evidence>
<dbReference type="Pfam" id="PF19834">
    <property type="entry name" value="DUF6314"/>
    <property type="match status" value="1"/>
</dbReference>
<dbReference type="PRINTS" id="PR00419">
    <property type="entry name" value="ADXRDTASE"/>
</dbReference>
<sequence>MAGKKVCIVGAGPSGLVAAKTLLHEHPGVFECTIYEKSDRIGGLWPSSESDGDGMVNPDMCTNQSKHTVAFSDFAWDETVPNFPKAWQVGQYLQKYIDMYLKPSSTCEILTKWAVVKIDEPKSEDGKGAATEGPESLWKVLVKNENSGETAVKYFDHVLIASGFFGKPKVPDTLGALAAPVSHSSHFRNITSLLSAGGKQTPQGTKIVVIGGQMSGVEVAASIAMQVSSATYSSIGQRALENAAKYTIHNVVQRPFWVMPLHFPETPVLETEDKDVKKNNPASPFLPLDLVMYNLAWKPEGPLKNTSGEISPEAAEMTNDFMNKYVGNDQSDLGTNDLAMKGEIRSKQPFLACSDQYTEFIRSGEIVTHRGRVTEASPDGKSVVIENQGSKYQLDDVAAVVFATGFEASPSISYFSRSILEQLQFDAHSSEFPLALNVNSTVHHAIPSLGFVGFYRSPYWGVMEMQARFLGKLWTNDEKVAKTLADDDTLANVLKLRKSDRLAQFPMGDYAYLMESFSECLGIQRLEEKVGRNGIVLPQRYLPQTASELSRKQRDAAYSIIRRDFQQSREEARFVARAVFRALQGIWKVERTLISQTPAHPTGTFSGKASFHPRDPSDKEGKYDLEYLYHEAGDFHIQNGPTFPASRRYAYRYQTSKDELSAWFIKPADNHTVDYLFHELSFHAPPPDSQPDQGWMAKGKHLCEQDWYNVVYEFQFKGVALQAWTMEYDVKGPSKDYRIRSVYQR</sequence>
<evidence type="ECO:0000313" key="7">
    <source>
        <dbReference type="EMBL" id="RDW64716.1"/>
    </source>
</evidence>
<keyword evidence="2" id="KW-0285">Flavoprotein</keyword>